<dbReference type="AlphaFoldDB" id="A0A9P7J280"/>
<dbReference type="RefSeq" id="XP_041163722.1">
    <property type="nucleotide sequence ID" value="XM_041296743.1"/>
</dbReference>
<reference evidence="1" key="1">
    <citation type="journal article" date="2020" name="New Phytol.">
        <title>Comparative genomics reveals dynamic genome evolution in host specialist ectomycorrhizal fungi.</title>
        <authorList>
            <person name="Lofgren L.A."/>
            <person name="Nguyen N.H."/>
            <person name="Vilgalys R."/>
            <person name="Ruytinx J."/>
            <person name="Liao H.L."/>
            <person name="Branco S."/>
            <person name="Kuo A."/>
            <person name="LaButti K."/>
            <person name="Lipzen A."/>
            <person name="Andreopoulos W."/>
            <person name="Pangilinan J."/>
            <person name="Riley R."/>
            <person name="Hundley H."/>
            <person name="Na H."/>
            <person name="Barry K."/>
            <person name="Grigoriev I.V."/>
            <person name="Stajich J.E."/>
            <person name="Kennedy P.G."/>
        </authorList>
    </citation>
    <scope>NUCLEOTIDE SEQUENCE</scope>
    <source>
        <strain evidence="1">S12</strain>
    </source>
</reference>
<evidence type="ECO:0000313" key="2">
    <source>
        <dbReference type="Proteomes" id="UP000719766"/>
    </source>
</evidence>
<sequence length="198" mass="21587">MSVPTHSIHSIHGTFAGVPSYTTFSSNAGVVIEGSPINKIHPGFARTASWRIAPVSLPSSSSRRLPSFPIARRVPPPPPPRAIAPQAIPFPSENPFNDSNECALPIPQRPVPQRTHLASQSYTVRLPGSNPIDVLVRQRTAQRAAQERETRCKVIAGILLNRVHAVGKPMRRLPPSSEAPRAYKRSRLSMTTTAEEVC</sequence>
<protein>
    <submittedName>
        <fullName evidence="1">Uncharacterized protein</fullName>
    </submittedName>
</protein>
<name>A0A9P7J280_9AGAM</name>
<proteinExistence type="predicted"/>
<evidence type="ECO:0000313" key="1">
    <source>
        <dbReference type="EMBL" id="KAG1799323.1"/>
    </source>
</evidence>
<dbReference type="Proteomes" id="UP000719766">
    <property type="component" value="Unassembled WGS sequence"/>
</dbReference>
<keyword evidence="2" id="KW-1185">Reference proteome</keyword>
<dbReference type="GeneID" id="64590507"/>
<gene>
    <name evidence="1" type="ORF">HD556DRAFT_121841</name>
</gene>
<comment type="caution">
    <text evidence="1">The sequence shown here is derived from an EMBL/GenBank/DDBJ whole genome shotgun (WGS) entry which is preliminary data.</text>
</comment>
<accession>A0A9P7J280</accession>
<organism evidence="1 2">
    <name type="scientific">Suillus plorans</name>
    <dbReference type="NCBI Taxonomy" id="116603"/>
    <lineage>
        <taxon>Eukaryota</taxon>
        <taxon>Fungi</taxon>
        <taxon>Dikarya</taxon>
        <taxon>Basidiomycota</taxon>
        <taxon>Agaricomycotina</taxon>
        <taxon>Agaricomycetes</taxon>
        <taxon>Agaricomycetidae</taxon>
        <taxon>Boletales</taxon>
        <taxon>Suillineae</taxon>
        <taxon>Suillaceae</taxon>
        <taxon>Suillus</taxon>
    </lineage>
</organism>
<dbReference type="EMBL" id="JABBWE010000011">
    <property type="protein sequence ID" value="KAG1799323.1"/>
    <property type="molecule type" value="Genomic_DNA"/>
</dbReference>
<dbReference type="OrthoDB" id="2668396at2759"/>